<feature type="compositionally biased region" description="Polar residues" evidence="1">
    <location>
        <begin position="480"/>
        <end position="493"/>
    </location>
</feature>
<dbReference type="EMBL" id="CAJNOG010001389">
    <property type="protein sequence ID" value="CAF1438900.1"/>
    <property type="molecule type" value="Genomic_DNA"/>
</dbReference>
<reference evidence="2" key="1">
    <citation type="submission" date="2021-02" db="EMBL/GenBank/DDBJ databases">
        <authorList>
            <person name="Nowell W R."/>
        </authorList>
    </citation>
    <scope>NUCLEOTIDE SEQUENCE</scope>
</reference>
<evidence type="ECO:0000313" key="2">
    <source>
        <dbReference type="EMBL" id="CAF1438900.1"/>
    </source>
</evidence>
<feature type="region of interest" description="Disordered" evidence="1">
    <location>
        <begin position="156"/>
        <end position="180"/>
    </location>
</feature>
<accession>A0A815NIY9</accession>
<feature type="non-terminal residue" evidence="2">
    <location>
        <position position="1"/>
    </location>
</feature>
<evidence type="ECO:0000313" key="3">
    <source>
        <dbReference type="Proteomes" id="UP000663845"/>
    </source>
</evidence>
<evidence type="ECO:0000256" key="1">
    <source>
        <dbReference type="SAM" id="MobiDB-lite"/>
    </source>
</evidence>
<protein>
    <submittedName>
        <fullName evidence="2">Uncharacterized protein</fullName>
    </submittedName>
</protein>
<feature type="region of interest" description="Disordered" evidence="1">
    <location>
        <begin position="480"/>
        <end position="503"/>
    </location>
</feature>
<organism evidence="2 3">
    <name type="scientific">Adineta steineri</name>
    <dbReference type="NCBI Taxonomy" id="433720"/>
    <lineage>
        <taxon>Eukaryota</taxon>
        <taxon>Metazoa</taxon>
        <taxon>Spiralia</taxon>
        <taxon>Gnathifera</taxon>
        <taxon>Rotifera</taxon>
        <taxon>Eurotatoria</taxon>
        <taxon>Bdelloidea</taxon>
        <taxon>Adinetida</taxon>
        <taxon>Adinetidae</taxon>
        <taxon>Adineta</taxon>
    </lineage>
</organism>
<proteinExistence type="predicted"/>
<dbReference type="Proteomes" id="UP000663845">
    <property type="component" value="Unassembled WGS sequence"/>
</dbReference>
<comment type="caution">
    <text evidence="2">The sequence shown here is derived from an EMBL/GenBank/DDBJ whole genome shotgun (WGS) entry which is preliminary data.</text>
</comment>
<feature type="compositionally biased region" description="Low complexity" evidence="1">
    <location>
        <begin position="494"/>
        <end position="503"/>
    </location>
</feature>
<gene>
    <name evidence="2" type="ORF">JYZ213_LOCUS40003</name>
</gene>
<sequence length="584" mass="63433">MFFVNVAHKRDAIIFSSTINDLCTGLRYEFSAYLVNVVKVSGSYSKPNVRFEVRATTPQGDILENSTTCDIPTENNMTWRKYGLSFVASNNSVVLLIISNVENNYGGNDLAVDNIELRDCPNNHSCSNNQSSLCPSDETSTSHYMSSAATTTTTVDMTEHSTSQHISSSSSTTTTTTTTTTDMMKSSTNALSTFIFNTNATTTAQEKETTSIKQSVGTLQTTTATQVLRSAGLCSDNSTNNSTSVFLITFGSGANLYSNDTSCSFNFTTDHKQVLQSPINDGQFGFVNKVNSHNVWHNGPLDYTENDKDGYMFLVNVANKMSVVIFNSTINGLCTGLRYEFSAYLTNVDKEPNKGRSKPNIRFLVRAATFQGNILNTSTTGPIPAIKNMAWKKYGLSFIASDSSVILLITSNVTSNDPGNDLAMDNIELRDCSNNYYCSNIHLSLCPSNETTTPEYISSSPTTITDKPTTSQHISSVAATTTDMNEPRTSQHISSSSTTTTTTTIDMNEPTILHHISSSSTTTTTTTINMKETTTSQHISSAVAVLTATDMIKLSTNTLSTFIFNTNATTAAQEKETTSIKQSV</sequence>
<name>A0A815NIY9_9BILA</name>
<dbReference type="AlphaFoldDB" id="A0A815NIY9"/>